<dbReference type="Proteomes" id="UP000510868">
    <property type="component" value="Chromosome"/>
</dbReference>
<dbReference type="RefSeq" id="WP_003676424.1">
    <property type="nucleotide sequence ID" value="NZ_CP059275.1"/>
</dbReference>
<accession>A0A7L6BJK5</accession>
<dbReference type="AlphaFoldDB" id="A0A7L6BJK5"/>
<gene>
    <name evidence="1" type="ORF">HHK02_01560</name>
</gene>
<dbReference type="EMBL" id="CP059275">
    <property type="protein sequence ID" value="QLQ62040.1"/>
    <property type="molecule type" value="Genomic_DNA"/>
</dbReference>
<organism evidence="1 2">
    <name type="scientific">Limosilactobacillus reuteri</name>
    <name type="common">Lactobacillus reuteri</name>
    <dbReference type="NCBI Taxonomy" id="1598"/>
    <lineage>
        <taxon>Bacteria</taxon>
        <taxon>Bacillati</taxon>
        <taxon>Bacillota</taxon>
        <taxon>Bacilli</taxon>
        <taxon>Lactobacillales</taxon>
        <taxon>Lactobacillaceae</taxon>
        <taxon>Limosilactobacillus</taxon>
    </lineage>
</organism>
<proteinExistence type="predicted"/>
<reference evidence="1 2" key="1">
    <citation type="submission" date="2020-07" db="EMBL/GenBank/DDBJ databases">
        <title>Genome sequence of Lactobacillus reuteri CNEI-KCA3 isolated from the faeces of a reared-broiler chicken, South-East Nigeria, reveals presence of CRISPR arrays.</title>
        <authorList>
            <person name="Anukam K.C."/>
            <person name="Ibezim C.N."/>
            <person name="BeecK W.V."/>
            <person name="Allonsius C."/>
            <person name="Broek M.D."/>
            <person name="Tuyaerts I."/>
            <person name="Attama A."/>
            <person name="Esimone C.O."/>
            <person name="Lebeer S."/>
        </authorList>
    </citation>
    <scope>NUCLEOTIDE SEQUENCE [LARGE SCALE GENOMIC DNA]</scope>
    <source>
        <strain evidence="1 2">CNEI-KCA3</strain>
    </source>
</reference>
<evidence type="ECO:0000313" key="2">
    <source>
        <dbReference type="Proteomes" id="UP000510868"/>
    </source>
</evidence>
<evidence type="ECO:0000313" key="1">
    <source>
        <dbReference type="EMBL" id="QLQ62040.1"/>
    </source>
</evidence>
<name>A0A7L6BJK5_LIMRT</name>
<protein>
    <submittedName>
        <fullName evidence="1">Uncharacterized protein</fullName>
    </submittedName>
</protein>
<sequence>MNLDIDVALKKHVEFVLRKMDEIEACEKLSIHNMADLDRYAHILRNLAQTHEAIMK</sequence>